<accession>A0A383CLA3</accession>
<dbReference type="EMBL" id="UINC01209939">
    <property type="protein sequence ID" value="SVE33176.1"/>
    <property type="molecule type" value="Genomic_DNA"/>
</dbReference>
<evidence type="ECO:0000313" key="1">
    <source>
        <dbReference type="EMBL" id="SVE33176.1"/>
    </source>
</evidence>
<dbReference type="AlphaFoldDB" id="A0A383CLA3"/>
<sequence length="23" mass="2768">MAFKHKNGLKRVTKCDTRENIDY</sequence>
<gene>
    <name evidence="1" type="ORF">METZ01_LOCUS486030</name>
</gene>
<proteinExistence type="predicted"/>
<organism evidence="1">
    <name type="scientific">marine metagenome</name>
    <dbReference type="NCBI Taxonomy" id="408172"/>
    <lineage>
        <taxon>unclassified sequences</taxon>
        <taxon>metagenomes</taxon>
        <taxon>ecological metagenomes</taxon>
    </lineage>
</organism>
<protein>
    <submittedName>
        <fullName evidence="1">Uncharacterized protein</fullName>
    </submittedName>
</protein>
<reference evidence="1" key="1">
    <citation type="submission" date="2018-05" db="EMBL/GenBank/DDBJ databases">
        <authorList>
            <person name="Lanie J.A."/>
            <person name="Ng W.-L."/>
            <person name="Kazmierczak K.M."/>
            <person name="Andrzejewski T.M."/>
            <person name="Davidsen T.M."/>
            <person name="Wayne K.J."/>
            <person name="Tettelin H."/>
            <person name="Glass J.I."/>
            <person name="Rusch D."/>
            <person name="Podicherti R."/>
            <person name="Tsui H.-C.T."/>
            <person name="Winkler M.E."/>
        </authorList>
    </citation>
    <scope>NUCLEOTIDE SEQUENCE</scope>
</reference>
<name>A0A383CLA3_9ZZZZ</name>